<name>A0A542XF30_9MICO</name>
<sequence>MPLPTASRITSMLPTADGAIEYAITGSGSPVTVFAHGLSGTIDTTRPFGGGVPGSKVFFHFRGHGASSSPETPWTYAALAGELDAVARRTGATRALGVSMGAGAICRLLQDDPSRFERIVLVIPAVLDTPRRDEARERLLRMAELAEERDVEGVMQLLLEEQPAQVRARTDVRAWCRRQAEVVVATDVRRALRTIPQETAMTDRAALRAVTAPVLVLAQERDPAHPVPVAEQIADLIPDCRLEVLPPGGIMWQHRDRVRSLVGEFLG</sequence>
<dbReference type="EMBL" id="VFOK01000001">
    <property type="protein sequence ID" value="TQL34420.1"/>
    <property type="molecule type" value="Genomic_DNA"/>
</dbReference>
<dbReference type="GO" id="GO:0003824">
    <property type="term" value="F:catalytic activity"/>
    <property type="evidence" value="ECO:0007669"/>
    <property type="project" value="UniProtKB-ARBA"/>
</dbReference>
<evidence type="ECO:0000313" key="3">
    <source>
        <dbReference type="Proteomes" id="UP000318336"/>
    </source>
</evidence>
<organism evidence="2 3">
    <name type="scientific">Barrientosiimonas humi</name>
    <dbReference type="NCBI Taxonomy" id="999931"/>
    <lineage>
        <taxon>Bacteria</taxon>
        <taxon>Bacillati</taxon>
        <taxon>Actinomycetota</taxon>
        <taxon>Actinomycetes</taxon>
        <taxon>Micrococcales</taxon>
        <taxon>Dermacoccaceae</taxon>
        <taxon>Barrientosiimonas</taxon>
    </lineage>
</organism>
<protein>
    <submittedName>
        <fullName evidence="2">Pimeloyl-ACP methyl ester carboxylesterase</fullName>
    </submittedName>
</protein>
<proteinExistence type="predicted"/>
<accession>A0A542XF30</accession>
<evidence type="ECO:0000313" key="2">
    <source>
        <dbReference type="EMBL" id="TQL34420.1"/>
    </source>
</evidence>
<dbReference type="Proteomes" id="UP000318336">
    <property type="component" value="Unassembled WGS sequence"/>
</dbReference>
<dbReference type="RefSeq" id="WP_142006687.1">
    <property type="nucleotide sequence ID" value="NZ_CAJTBP010000001.1"/>
</dbReference>
<dbReference type="InterPro" id="IPR050266">
    <property type="entry name" value="AB_hydrolase_sf"/>
</dbReference>
<dbReference type="GO" id="GO:0016020">
    <property type="term" value="C:membrane"/>
    <property type="evidence" value="ECO:0007669"/>
    <property type="project" value="TreeGrafter"/>
</dbReference>
<dbReference type="SUPFAM" id="SSF53474">
    <property type="entry name" value="alpha/beta-Hydrolases"/>
    <property type="match status" value="1"/>
</dbReference>
<dbReference type="InterPro" id="IPR000073">
    <property type="entry name" value="AB_hydrolase_1"/>
</dbReference>
<dbReference type="PANTHER" id="PTHR43798">
    <property type="entry name" value="MONOACYLGLYCEROL LIPASE"/>
    <property type="match status" value="1"/>
</dbReference>
<dbReference type="InterPro" id="IPR029058">
    <property type="entry name" value="AB_hydrolase_fold"/>
</dbReference>
<gene>
    <name evidence="2" type="ORF">FB554_2590</name>
</gene>
<dbReference type="Pfam" id="PF12697">
    <property type="entry name" value="Abhydrolase_6"/>
    <property type="match status" value="1"/>
</dbReference>
<evidence type="ECO:0000259" key="1">
    <source>
        <dbReference type="Pfam" id="PF12697"/>
    </source>
</evidence>
<feature type="domain" description="AB hydrolase-1" evidence="1">
    <location>
        <begin position="33"/>
        <end position="258"/>
    </location>
</feature>
<comment type="caution">
    <text evidence="2">The sequence shown here is derived from an EMBL/GenBank/DDBJ whole genome shotgun (WGS) entry which is preliminary data.</text>
</comment>
<keyword evidence="3" id="KW-1185">Reference proteome</keyword>
<dbReference type="OrthoDB" id="3205934at2"/>
<dbReference type="Gene3D" id="3.40.50.1820">
    <property type="entry name" value="alpha/beta hydrolase"/>
    <property type="match status" value="1"/>
</dbReference>
<dbReference type="PANTHER" id="PTHR43798:SF33">
    <property type="entry name" value="HYDROLASE, PUTATIVE (AFU_ORTHOLOGUE AFUA_2G14860)-RELATED"/>
    <property type="match status" value="1"/>
</dbReference>
<dbReference type="AlphaFoldDB" id="A0A542XF30"/>
<reference evidence="2 3" key="1">
    <citation type="submission" date="2019-06" db="EMBL/GenBank/DDBJ databases">
        <title>Sequencing the genomes of 1000 actinobacteria strains.</title>
        <authorList>
            <person name="Klenk H.-P."/>
        </authorList>
    </citation>
    <scope>NUCLEOTIDE SEQUENCE [LARGE SCALE GENOMIC DNA]</scope>
    <source>
        <strain evidence="2 3">DSM 24617</strain>
    </source>
</reference>